<keyword evidence="6" id="KW-0769">Symport</keyword>
<dbReference type="Proteomes" id="UP000001382">
    <property type="component" value="Chromosome"/>
</dbReference>
<keyword evidence="7 10" id="KW-1133">Transmembrane helix</keyword>
<gene>
    <name evidence="11" type="ordered locus">Gobs_0219</name>
</gene>
<feature type="transmembrane region" description="Helical" evidence="10">
    <location>
        <begin position="89"/>
        <end position="110"/>
    </location>
</feature>
<comment type="similarity">
    <text evidence="2 9">Belongs to the sodium:solute symporter (SSF) (TC 2.A.21) family.</text>
</comment>
<dbReference type="AlphaFoldDB" id="D2S3Z6"/>
<keyword evidence="3" id="KW-0813">Transport</keyword>
<keyword evidence="5 10" id="KW-0812">Transmembrane</keyword>
<feature type="transmembrane region" description="Helical" evidence="10">
    <location>
        <begin position="499"/>
        <end position="519"/>
    </location>
</feature>
<evidence type="ECO:0000256" key="4">
    <source>
        <dbReference type="ARBA" id="ARBA00022475"/>
    </source>
</evidence>
<evidence type="ECO:0000256" key="3">
    <source>
        <dbReference type="ARBA" id="ARBA00022448"/>
    </source>
</evidence>
<evidence type="ECO:0000256" key="5">
    <source>
        <dbReference type="ARBA" id="ARBA00022692"/>
    </source>
</evidence>
<evidence type="ECO:0000313" key="12">
    <source>
        <dbReference type="Proteomes" id="UP000001382"/>
    </source>
</evidence>
<organism evidence="11 12">
    <name type="scientific">Geodermatophilus obscurus (strain ATCC 25078 / DSM 43160 / JCM 3152 / CCUG 61914 / KCC A-0152 / KCTC 9177 / NBRC 13315 / NRRL B-3577 / G-20)</name>
    <dbReference type="NCBI Taxonomy" id="526225"/>
    <lineage>
        <taxon>Bacteria</taxon>
        <taxon>Bacillati</taxon>
        <taxon>Actinomycetota</taxon>
        <taxon>Actinomycetes</taxon>
        <taxon>Geodermatophilales</taxon>
        <taxon>Geodermatophilaceae</taxon>
        <taxon>Geodermatophilus</taxon>
    </lineage>
</organism>
<dbReference type="HOGENOM" id="CLU_018808_8_3_11"/>
<proteinExistence type="inferred from homology"/>
<evidence type="ECO:0000256" key="6">
    <source>
        <dbReference type="ARBA" id="ARBA00022847"/>
    </source>
</evidence>
<dbReference type="GO" id="GO:0006847">
    <property type="term" value="P:plasma membrane acetate transport"/>
    <property type="evidence" value="ECO:0007669"/>
    <property type="project" value="TreeGrafter"/>
</dbReference>
<dbReference type="GO" id="GO:0015123">
    <property type="term" value="F:acetate transmembrane transporter activity"/>
    <property type="evidence" value="ECO:0007669"/>
    <property type="project" value="TreeGrafter"/>
</dbReference>
<feature type="transmembrane region" description="Helical" evidence="10">
    <location>
        <begin position="168"/>
        <end position="186"/>
    </location>
</feature>
<dbReference type="KEGG" id="gob:Gobs_0219"/>
<reference evidence="12" key="2">
    <citation type="submission" date="2010-01" db="EMBL/GenBank/DDBJ databases">
        <title>The complete genome of Geodermatophilus obscurus DSM 43160.</title>
        <authorList>
            <consortium name="US DOE Joint Genome Institute (JGI-PGF)"/>
            <person name="Lucas S."/>
            <person name="Copeland A."/>
            <person name="Lapidus A."/>
            <person name="Glavina del Rio T."/>
            <person name="Dalin E."/>
            <person name="Tice H."/>
            <person name="Bruce D."/>
            <person name="Goodwin L."/>
            <person name="Pitluck S."/>
            <person name="Kyrpides N."/>
            <person name="Mavromatis K."/>
            <person name="Ivanova N."/>
            <person name="Munk A.C."/>
            <person name="Brettin T."/>
            <person name="Detter J.C."/>
            <person name="Han C."/>
            <person name="Larimer F."/>
            <person name="Land M."/>
            <person name="Hauser L."/>
            <person name="Markowitz V."/>
            <person name="Cheng J.-F."/>
            <person name="Hugenholtz P."/>
            <person name="Woyke T."/>
            <person name="Wu D."/>
            <person name="Jando M."/>
            <person name="Schneider S."/>
            <person name="Klenk H.-P."/>
            <person name="Eisen J.A."/>
        </authorList>
    </citation>
    <scope>NUCLEOTIDE SEQUENCE [LARGE SCALE GENOMIC DNA]</scope>
    <source>
        <strain evidence="12">ATCC 25078 / DSM 43160 / JCM 3152 / KCC A-0152 / KCTC 9177 / NBRC 13315 / NRRL B-3577 / G-20</strain>
    </source>
</reference>
<feature type="transmembrane region" description="Helical" evidence="10">
    <location>
        <begin position="346"/>
        <end position="375"/>
    </location>
</feature>
<dbReference type="InterPro" id="IPR038377">
    <property type="entry name" value="Na/Glc_symporter_sf"/>
</dbReference>
<keyword evidence="4" id="KW-1003">Cell membrane</keyword>
<dbReference type="Pfam" id="PF00474">
    <property type="entry name" value="SSF"/>
    <property type="match status" value="1"/>
</dbReference>
<sequence>MLFAAPAAPATTTVGNPAVNISIFGAFVLVTLAITFKASRNNKSAADYYAAGRNISGTQNGLAIAGDYLSAASFLGIAGAIAIYGYDGFLYSVGFLVAWLVALLLVAELMRNTARYTMADVLAFRMRQRPVRTAAATSTLVVSLFYLLAQMAGAGALVTLLLGVTGELAQAVVVILVGALMMVYVLVGGMRGTTYVQIIKATLLIAGAAVMTVWVLGKYGFNLSALLGGAVETSATQATPRDVLSPGGQYGATSISKLDFISLALALVFGTAGLPHVLMRFYTVPTAKDARRSVVWAIWLIGIFYLFSLVIGYGAGALVGADTILAAPGAVNAAAPLLAFELGGTILLGVIAGVAFATILAVVAGLTITASASFAHDIYASVIKKGQGNPEAEVKVARIAAVVIGAISIGLGILALQAGLNIAFLVALAFAIAASANLPTIIYTLFWQRFTTQGALWSIYGGLIACVTLILFSPVVSGAPVNPATGKSPSLIQNVDFSWFPLNNPGLVSIPLSFFLGWLGTKLSKEQPDELKNAELEVRALTGIGAEKAVAH</sequence>
<dbReference type="GO" id="GO:0005886">
    <property type="term" value="C:plasma membrane"/>
    <property type="evidence" value="ECO:0007669"/>
    <property type="project" value="UniProtKB-SubCell"/>
</dbReference>
<dbReference type="InterPro" id="IPR050277">
    <property type="entry name" value="Sodium:Solute_Symporter"/>
</dbReference>
<evidence type="ECO:0000256" key="9">
    <source>
        <dbReference type="RuleBase" id="RU362091"/>
    </source>
</evidence>
<dbReference type="OrthoDB" id="9764416at2"/>
<feature type="transmembrane region" description="Helical" evidence="10">
    <location>
        <begin position="131"/>
        <end position="162"/>
    </location>
</feature>
<dbReference type="eggNOG" id="COG4147">
    <property type="taxonomic scope" value="Bacteria"/>
</dbReference>
<dbReference type="PANTHER" id="PTHR48086">
    <property type="entry name" value="SODIUM/PROLINE SYMPORTER-RELATED"/>
    <property type="match status" value="1"/>
</dbReference>
<evidence type="ECO:0000256" key="1">
    <source>
        <dbReference type="ARBA" id="ARBA00004651"/>
    </source>
</evidence>
<feature type="transmembrane region" description="Helical" evidence="10">
    <location>
        <begin position="18"/>
        <end position="36"/>
    </location>
</feature>
<evidence type="ECO:0000256" key="7">
    <source>
        <dbReference type="ARBA" id="ARBA00022989"/>
    </source>
</evidence>
<dbReference type="EMBL" id="CP001867">
    <property type="protein sequence ID" value="ADB73024.1"/>
    <property type="molecule type" value="Genomic_DNA"/>
</dbReference>
<evidence type="ECO:0000256" key="2">
    <source>
        <dbReference type="ARBA" id="ARBA00006434"/>
    </source>
</evidence>
<keyword evidence="8 10" id="KW-0472">Membrane</keyword>
<name>D2S3Z6_GEOOG</name>
<dbReference type="CDD" id="cd11480">
    <property type="entry name" value="SLC5sbd_u4"/>
    <property type="match status" value="1"/>
</dbReference>
<dbReference type="Gene3D" id="1.20.1730.10">
    <property type="entry name" value="Sodium/glucose cotransporter"/>
    <property type="match status" value="1"/>
</dbReference>
<keyword evidence="12" id="KW-1185">Reference proteome</keyword>
<feature type="transmembrane region" description="Helical" evidence="10">
    <location>
        <begin position="198"/>
        <end position="217"/>
    </location>
</feature>
<feature type="transmembrane region" description="Helical" evidence="10">
    <location>
        <begin position="62"/>
        <end position="83"/>
    </location>
</feature>
<evidence type="ECO:0000256" key="10">
    <source>
        <dbReference type="SAM" id="Phobius"/>
    </source>
</evidence>
<dbReference type="PANTHER" id="PTHR48086:SF6">
    <property type="entry name" value="CATION_ACETATE SYMPORTER ACTP"/>
    <property type="match status" value="1"/>
</dbReference>
<evidence type="ECO:0000256" key="8">
    <source>
        <dbReference type="ARBA" id="ARBA00023136"/>
    </source>
</evidence>
<comment type="subcellular location">
    <subcellularLocation>
        <location evidence="1">Cell membrane</location>
        <topology evidence="1">Multi-pass membrane protein</topology>
    </subcellularLocation>
</comment>
<feature type="transmembrane region" description="Helical" evidence="10">
    <location>
        <begin position="396"/>
        <end position="416"/>
    </location>
</feature>
<dbReference type="GO" id="GO:0015293">
    <property type="term" value="F:symporter activity"/>
    <property type="evidence" value="ECO:0007669"/>
    <property type="project" value="UniProtKB-KW"/>
</dbReference>
<evidence type="ECO:0000313" key="11">
    <source>
        <dbReference type="EMBL" id="ADB73024.1"/>
    </source>
</evidence>
<dbReference type="PROSITE" id="PS50283">
    <property type="entry name" value="NA_SOLUT_SYMP_3"/>
    <property type="match status" value="1"/>
</dbReference>
<feature type="transmembrane region" description="Helical" evidence="10">
    <location>
        <begin position="294"/>
        <end position="315"/>
    </location>
</feature>
<feature type="transmembrane region" description="Helical" evidence="10">
    <location>
        <begin position="459"/>
        <end position="479"/>
    </location>
</feature>
<reference evidence="11 12" key="1">
    <citation type="journal article" date="2010" name="Stand. Genomic Sci.">
        <title>Complete genome sequence of Geodermatophilus obscurus type strain (G-20).</title>
        <authorList>
            <person name="Ivanova N."/>
            <person name="Sikorski J."/>
            <person name="Jando M."/>
            <person name="Munk C."/>
            <person name="Lapidus A."/>
            <person name="Glavina Del Rio T."/>
            <person name="Copeland A."/>
            <person name="Tice H."/>
            <person name="Cheng J.-F."/>
            <person name="Lucas S."/>
            <person name="Chen F."/>
            <person name="Nolan M."/>
            <person name="Bruce D."/>
            <person name="Goodwin L."/>
            <person name="Pitluck S."/>
            <person name="Mavromatis K."/>
            <person name="Mikhailova N."/>
            <person name="Pati A."/>
            <person name="Chen A."/>
            <person name="Palaniappan K."/>
            <person name="Land M."/>
            <person name="Hauser L."/>
            <person name="Chang Y.-J."/>
            <person name="Jeffries C.D."/>
            <person name="Meincke L."/>
            <person name="Brettin T."/>
            <person name="Detter J.C."/>
            <person name="Detter J.C."/>
            <person name="Rohde M."/>
            <person name="Goeker M."/>
            <person name="Bristow J."/>
            <person name="Eisen J.A."/>
            <person name="Markowitz V."/>
            <person name="Hugenholtz P."/>
            <person name="Kyrpides N.C."/>
            <person name="Klenk H.-P."/>
        </authorList>
    </citation>
    <scope>NUCLEOTIDE SEQUENCE [LARGE SCALE GENOMIC DNA]</scope>
    <source>
        <strain evidence="12">ATCC 25078 / DSM 43160 / JCM 3152 / KCC A-0152 / KCTC 9177 / NBRC 13315 / NRRL B-3577 / G-20</strain>
    </source>
</reference>
<feature type="transmembrane region" description="Helical" evidence="10">
    <location>
        <begin position="260"/>
        <end position="282"/>
    </location>
</feature>
<dbReference type="RefSeq" id="WP_012946465.1">
    <property type="nucleotide sequence ID" value="NC_013757.1"/>
</dbReference>
<protein>
    <submittedName>
        <fullName evidence="11">SSS sodium solute transporter superfamily</fullName>
    </submittedName>
</protein>
<dbReference type="STRING" id="526225.Gobs_0219"/>
<accession>D2S3Z6</accession>
<dbReference type="InterPro" id="IPR001734">
    <property type="entry name" value="Na/solute_symporter"/>
</dbReference>
<feature type="transmembrane region" description="Helical" evidence="10">
    <location>
        <begin position="422"/>
        <end position="447"/>
    </location>
</feature>